<evidence type="ECO:0008006" key="3">
    <source>
        <dbReference type="Google" id="ProtNLM"/>
    </source>
</evidence>
<name>A0ABS2MFS4_9ACTN</name>
<accession>A0ABS2MFS4</accession>
<proteinExistence type="predicted"/>
<evidence type="ECO:0000313" key="2">
    <source>
        <dbReference type="Proteomes" id="UP000732378"/>
    </source>
</evidence>
<dbReference type="Proteomes" id="UP000732378">
    <property type="component" value="Unassembled WGS sequence"/>
</dbReference>
<sequence length="243" mass="27089">MKAGHASLRFDADTDALAAYVARLVVVDDLGLLTTTESRSRALVKKVRARLPKRYRVLRRHEYLFVWDTTRLSKAGRARLIVLTPLRFWSMGSLSKLFLVGQLDLRARDSRERVRVQAGHAPSGVQGGTASWRRNPEQNRVLAARRGFVAWGERIAAAPGVVLAHMDANLDQRSPHWRGYLTHTLGAESVWTGCLPPAGKGTHGSRVIDTAHVVGAPTRWPHLAETKRPEKVDHVAFVYNVDL</sequence>
<gene>
    <name evidence="1" type="ORF">JOE61_003851</name>
</gene>
<reference evidence="1 2" key="1">
    <citation type="submission" date="2021-01" db="EMBL/GenBank/DDBJ databases">
        <title>Sequencing the genomes of 1000 actinobacteria strains.</title>
        <authorList>
            <person name="Klenk H.-P."/>
        </authorList>
    </citation>
    <scope>NUCLEOTIDE SEQUENCE [LARGE SCALE GENOMIC DNA]</scope>
    <source>
        <strain evidence="1 2">DSM 18239</strain>
    </source>
</reference>
<comment type="caution">
    <text evidence="1">The sequence shown here is derived from an EMBL/GenBank/DDBJ whole genome shotgun (WGS) entry which is preliminary data.</text>
</comment>
<dbReference type="RefSeq" id="WP_193667342.1">
    <property type="nucleotide sequence ID" value="NZ_JACDTV010000002.1"/>
</dbReference>
<organism evidence="1 2">
    <name type="scientific">Nocardioides salarius</name>
    <dbReference type="NCBI Taxonomy" id="374513"/>
    <lineage>
        <taxon>Bacteria</taxon>
        <taxon>Bacillati</taxon>
        <taxon>Actinomycetota</taxon>
        <taxon>Actinomycetes</taxon>
        <taxon>Propionibacteriales</taxon>
        <taxon>Nocardioidaceae</taxon>
        <taxon>Nocardioides</taxon>
    </lineage>
</organism>
<keyword evidence="2" id="KW-1185">Reference proteome</keyword>
<protein>
    <recommendedName>
        <fullName evidence="3">Endonuclease/exonuclease/phosphatase domain-containing protein</fullName>
    </recommendedName>
</protein>
<evidence type="ECO:0000313" key="1">
    <source>
        <dbReference type="EMBL" id="MBM7510037.1"/>
    </source>
</evidence>
<dbReference type="EMBL" id="JAFBBZ010000001">
    <property type="protein sequence ID" value="MBM7510037.1"/>
    <property type="molecule type" value="Genomic_DNA"/>
</dbReference>